<dbReference type="PANTHER" id="PTHR10622:SF12">
    <property type="entry name" value="HET DOMAIN-CONTAINING PROTEIN"/>
    <property type="match status" value="1"/>
</dbReference>
<reference evidence="3" key="1">
    <citation type="journal article" date="2021" name="Nat. Commun.">
        <title>Genetic determinants of endophytism in the Arabidopsis root mycobiome.</title>
        <authorList>
            <person name="Mesny F."/>
            <person name="Miyauchi S."/>
            <person name="Thiergart T."/>
            <person name="Pickel B."/>
            <person name="Atanasova L."/>
            <person name="Karlsson M."/>
            <person name="Huettel B."/>
            <person name="Barry K.W."/>
            <person name="Haridas S."/>
            <person name="Chen C."/>
            <person name="Bauer D."/>
            <person name="Andreopoulos W."/>
            <person name="Pangilinan J."/>
            <person name="LaButti K."/>
            <person name="Riley R."/>
            <person name="Lipzen A."/>
            <person name="Clum A."/>
            <person name="Drula E."/>
            <person name="Henrissat B."/>
            <person name="Kohler A."/>
            <person name="Grigoriev I.V."/>
            <person name="Martin F.M."/>
            <person name="Hacquard S."/>
        </authorList>
    </citation>
    <scope>NUCLEOTIDE SEQUENCE</scope>
    <source>
        <strain evidence="3">FSSC 5 MPI-SDFR-AT-0091</strain>
    </source>
</reference>
<dbReference type="InterPro" id="IPR010730">
    <property type="entry name" value="HET"/>
</dbReference>
<dbReference type="EMBL" id="JAGTJS010000017">
    <property type="protein sequence ID" value="KAH7244863.1"/>
    <property type="molecule type" value="Genomic_DNA"/>
</dbReference>
<name>A0A9P9GSH3_FUSSL</name>
<gene>
    <name evidence="3" type="ORF">B0J15DRAFT_500876</name>
</gene>
<evidence type="ECO:0000259" key="2">
    <source>
        <dbReference type="Pfam" id="PF26640"/>
    </source>
</evidence>
<keyword evidence="4" id="KW-1185">Reference proteome</keyword>
<dbReference type="Proteomes" id="UP000736672">
    <property type="component" value="Unassembled WGS sequence"/>
</dbReference>
<dbReference type="Pfam" id="PF26640">
    <property type="entry name" value="DUF8212"/>
    <property type="match status" value="1"/>
</dbReference>
<evidence type="ECO:0000313" key="4">
    <source>
        <dbReference type="Proteomes" id="UP000736672"/>
    </source>
</evidence>
<accession>A0A9P9GSH3</accession>
<protein>
    <submittedName>
        <fullName evidence="3">Heterokaryon incompatibility protein-domain-containing protein</fullName>
    </submittedName>
</protein>
<dbReference type="PANTHER" id="PTHR10622">
    <property type="entry name" value="HET DOMAIN-CONTAINING PROTEIN"/>
    <property type="match status" value="1"/>
</dbReference>
<dbReference type="InterPro" id="IPR058525">
    <property type="entry name" value="DUF8212"/>
</dbReference>
<comment type="caution">
    <text evidence="3">The sequence shown here is derived from an EMBL/GenBank/DDBJ whole genome shotgun (WGS) entry which is preliminary data.</text>
</comment>
<evidence type="ECO:0000259" key="1">
    <source>
        <dbReference type="Pfam" id="PF06985"/>
    </source>
</evidence>
<organism evidence="3 4">
    <name type="scientific">Fusarium solani</name>
    <name type="common">Filamentous fungus</name>
    <dbReference type="NCBI Taxonomy" id="169388"/>
    <lineage>
        <taxon>Eukaryota</taxon>
        <taxon>Fungi</taxon>
        <taxon>Dikarya</taxon>
        <taxon>Ascomycota</taxon>
        <taxon>Pezizomycotina</taxon>
        <taxon>Sordariomycetes</taxon>
        <taxon>Hypocreomycetidae</taxon>
        <taxon>Hypocreales</taxon>
        <taxon>Nectriaceae</taxon>
        <taxon>Fusarium</taxon>
        <taxon>Fusarium solani species complex</taxon>
    </lineage>
</organism>
<dbReference type="AlphaFoldDB" id="A0A9P9GSH3"/>
<feature type="domain" description="DUF8212" evidence="2">
    <location>
        <begin position="229"/>
        <end position="258"/>
    </location>
</feature>
<dbReference type="OrthoDB" id="20872at2759"/>
<sequence length="606" mass="69063">MWLIDTTTLSLQLFARSEGVEYAILSHTWGGDDDEVTFQDMADIAHRETKVGWAKIKKTCQLAKDMGLDYAWVDTCCIDKTSIAELSEAINSMFSWYRDSKICFVYLYTRIHEPQLHTSGNLLDDELASYRWFQRGWTLQELIAPSHMSFFNENWEILGTKESLRDHLARITGIDTVVLKSVETLQNINIGKRFSWAAKRETKRVEDIAYCLLGIFGINMPLLYGEGPRAFIRLQEEIARSTNDLTLFAWQQSRKSAGSNWQLSGIFATSPNEFRHCDKLLVPRGKLEAETEFTLTNRGLRFDRNFDVSYPGFDSNENHLPEGDLFMRLDCLERSERTRHEARWVGIALRRIGTTYLRLFPDVLQYCSSMVTHKVSQVRQVVYIAASLSDSDAEIITKNIMVGIYYNSIPRSPIMNTGYMSDPSFRDEPLGVDGFGSGGLRSCMHLRFFAFNVGRPSKVFRMALVCGLQVHTRGEGVQDSPWALLCSEKQLLESVPRAASYKDLFVPEPTGGGVSSQERTEFFRDYVFERYLDDSGHISQTTMPDLVVVEDPSTSYVKHEVSVSVNPPSEARFPMSSRYDYVIFLSYRKVYKTSGIDSLRIGGRAG</sequence>
<evidence type="ECO:0000313" key="3">
    <source>
        <dbReference type="EMBL" id="KAH7244863.1"/>
    </source>
</evidence>
<proteinExistence type="predicted"/>
<feature type="domain" description="Heterokaryon incompatibility" evidence="1">
    <location>
        <begin position="22"/>
        <end position="110"/>
    </location>
</feature>
<dbReference type="Pfam" id="PF06985">
    <property type="entry name" value="HET"/>
    <property type="match status" value="1"/>
</dbReference>